<protein>
    <recommendedName>
        <fullName evidence="3">Impact N-terminal domain-containing protein</fullName>
    </recommendedName>
</protein>
<dbReference type="Gene3D" id="3.30.230.30">
    <property type="entry name" value="Impact, N-terminal domain"/>
    <property type="match status" value="1"/>
</dbReference>
<dbReference type="SUPFAM" id="SSF54211">
    <property type="entry name" value="Ribosomal protein S5 domain 2-like"/>
    <property type="match status" value="1"/>
</dbReference>
<dbReference type="InterPro" id="IPR020568">
    <property type="entry name" value="Ribosomal_Su5_D2-typ_SF"/>
</dbReference>
<feature type="region of interest" description="Disordered" evidence="2">
    <location>
        <begin position="115"/>
        <end position="145"/>
    </location>
</feature>
<feature type="compositionally biased region" description="Low complexity" evidence="2">
    <location>
        <begin position="291"/>
        <end position="312"/>
    </location>
</feature>
<feature type="region of interest" description="Disordered" evidence="2">
    <location>
        <begin position="1"/>
        <end position="39"/>
    </location>
</feature>
<feature type="region of interest" description="Disordered" evidence="2">
    <location>
        <begin position="285"/>
        <end position="323"/>
    </location>
</feature>
<evidence type="ECO:0000259" key="3">
    <source>
        <dbReference type="Pfam" id="PF01205"/>
    </source>
</evidence>
<dbReference type="OrthoDB" id="69641at2759"/>
<reference evidence="4 5" key="1">
    <citation type="submission" date="2013-03" db="EMBL/GenBank/DDBJ databases">
        <title>The Genome Sequence of Cladophialophora psammophila CBS 110553.</title>
        <authorList>
            <consortium name="The Broad Institute Genomics Platform"/>
            <person name="Cuomo C."/>
            <person name="de Hoog S."/>
            <person name="Gorbushina A."/>
            <person name="Walker B."/>
            <person name="Young S.K."/>
            <person name="Zeng Q."/>
            <person name="Gargeya S."/>
            <person name="Fitzgerald M."/>
            <person name="Haas B."/>
            <person name="Abouelleil A."/>
            <person name="Allen A.W."/>
            <person name="Alvarado L."/>
            <person name="Arachchi H.M."/>
            <person name="Berlin A.M."/>
            <person name="Chapman S.B."/>
            <person name="Gainer-Dewar J."/>
            <person name="Goldberg J."/>
            <person name="Griggs A."/>
            <person name="Gujja S."/>
            <person name="Hansen M."/>
            <person name="Howarth C."/>
            <person name="Imamovic A."/>
            <person name="Ireland A."/>
            <person name="Larimer J."/>
            <person name="McCowan C."/>
            <person name="Murphy C."/>
            <person name="Pearson M."/>
            <person name="Poon T.W."/>
            <person name="Priest M."/>
            <person name="Roberts A."/>
            <person name="Saif S."/>
            <person name="Shea T."/>
            <person name="Sisk P."/>
            <person name="Sykes S."/>
            <person name="Wortman J."/>
            <person name="Nusbaum C."/>
            <person name="Birren B."/>
        </authorList>
    </citation>
    <scope>NUCLEOTIDE SEQUENCE [LARGE SCALE GENOMIC DNA]</scope>
    <source>
        <strain evidence="4 5">CBS 110553</strain>
    </source>
</reference>
<gene>
    <name evidence="4" type="ORF">A1O5_05315</name>
</gene>
<proteinExistence type="inferred from homology"/>
<dbReference type="InterPro" id="IPR023582">
    <property type="entry name" value="Impact"/>
</dbReference>
<dbReference type="InterPro" id="IPR001498">
    <property type="entry name" value="Impact_N"/>
</dbReference>
<organism evidence="4 5">
    <name type="scientific">Cladophialophora psammophila CBS 110553</name>
    <dbReference type="NCBI Taxonomy" id="1182543"/>
    <lineage>
        <taxon>Eukaryota</taxon>
        <taxon>Fungi</taxon>
        <taxon>Dikarya</taxon>
        <taxon>Ascomycota</taxon>
        <taxon>Pezizomycotina</taxon>
        <taxon>Eurotiomycetes</taxon>
        <taxon>Chaetothyriomycetidae</taxon>
        <taxon>Chaetothyriales</taxon>
        <taxon>Herpotrichiellaceae</taxon>
        <taxon>Cladophialophora</taxon>
    </lineage>
</organism>
<dbReference type="RefSeq" id="XP_007744106.1">
    <property type="nucleotide sequence ID" value="XM_007745916.1"/>
</dbReference>
<dbReference type="Proteomes" id="UP000019471">
    <property type="component" value="Unassembled WGS sequence"/>
</dbReference>
<feature type="region of interest" description="Disordered" evidence="2">
    <location>
        <begin position="228"/>
        <end position="254"/>
    </location>
</feature>
<dbReference type="EMBL" id="AMGX01000007">
    <property type="protein sequence ID" value="EXJ71507.1"/>
    <property type="molecule type" value="Genomic_DNA"/>
</dbReference>
<dbReference type="GO" id="GO:0140469">
    <property type="term" value="P:GCN2-mediated signaling"/>
    <property type="evidence" value="ECO:0007669"/>
    <property type="project" value="TreeGrafter"/>
</dbReference>
<dbReference type="GO" id="GO:0005737">
    <property type="term" value="C:cytoplasm"/>
    <property type="evidence" value="ECO:0007669"/>
    <property type="project" value="TreeGrafter"/>
</dbReference>
<evidence type="ECO:0000313" key="4">
    <source>
        <dbReference type="EMBL" id="EXJ71507.1"/>
    </source>
</evidence>
<comment type="caution">
    <text evidence="4">The sequence shown here is derived from an EMBL/GenBank/DDBJ whole genome shotgun (WGS) entry which is preliminary data.</text>
</comment>
<feature type="compositionally biased region" description="Basic and acidic residues" evidence="2">
    <location>
        <begin position="350"/>
        <end position="367"/>
    </location>
</feature>
<feature type="region of interest" description="Disordered" evidence="2">
    <location>
        <begin position="350"/>
        <end position="398"/>
    </location>
</feature>
<dbReference type="GeneID" id="19190033"/>
<dbReference type="eggNOG" id="KOG3299">
    <property type="taxonomic scope" value="Eukaryota"/>
</dbReference>
<dbReference type="PANTHER" id="PTHR16301">
    <property type="entry name" value="IMPACT-RELATED"/>
    <property type="match status" value="1"/>
</dbReference>
<keyword evidence="5" id="KW-1185">Reference proteome</keyword>
<dbReference type="AlphaFoldDB" id="W9WTI0"/>
<dbReference type="PANTHER" id="PTHR16301:SF25">
    <property type="entry name" value="PROTEIN IMPACT"/>
    <property type="match status" value="1"/>
</dbReference>
<name>W9WTI0_9EURO</name>
<accession>W9WTI0</accession>
<sequence>MKKKRPLSPEADKEDTTTTIPEGEEPATSSAAGAESNDEQIFVSAPVHDRQSTFVAHFHPSPSVFAKRQSATGPGSKPLSLTAVIKRHQSHASFASASHRIVAWRRRSSQQTLFTATSSSSSLSSTNSSNPLLASASGSGGAGAGVGGPGKAIIYATGSEDDGEKYAGKRLERLLTDLDVEGVVVVARWYGGVLLGPVRFMHIEDVAREAIRAWKVSITDSLLSDGGLSKRQRLLGPDSGGGAGGVPTRGNDEDGLRTRLAEQLAERDQSIVVLRGLLADKTKAASTTVDQQQQQQQQQQPQPQSQPPQQQSLTTSPSPAKKIDYSEMPLARLKQLEKARDATIAFILRQLDKVEEEEKAKGKDSQKQGRGVPSADIETVTRRQGEQGVGSIDEDRNA</sequence>
<dbReference type="Pfam" id="PF01205">
    <property type="entry name" value="Impact_N"/>
    <property type="match status" value="1"/>
</dbReference>
<comment type="similarity">
    <text evidence="1">Belongs to the IMPACT family.</text>
</comment>
<evidence type="ECO:0000256" key="2">
    <source>
        <dbReference type="SAM" id="MobiDB-lite"/>
    </source>
</evidence>
<feature type="compositionally biased region" description="Gly residues" evidence="2">
    <location>
        <begin position="238"/>
        <end position="247"/>
    </location>
</feature>
<feature type="domain" description="Impact N-terminal" evidence="3">
    <location>
        <begin position="83"/>
        <end position="211"/>
    </location>
</feature>
<evidence type="ECO:0000256" key="1">
    <source>
        <dbReference type="ARBA" id="ARBA00007665"/>
    </source>
</evidence>
<evidence type="ECO:0000313" key="5">
    <source>
        <dbReference type="Proteomes" id="UP000019471"/>
    </source>
</evidence>
<dbReference type="GO" id="GO:0006446">
    <property type="term" value="P:regulation of translational initiation"/>
    <property type="evidence" value="ECO:0007669"/>
    <property type="project" value="TreeGrafter"/>
</dbReference>
<feature type="compositionally biased region" description="Low complexity" evidence="2">
    <location>
        <begin position="115"/>
        <end position="137"/>
    </location>
</feature>
<dbReference type="HOGENOM" id="CLU_040315_2_0_1"/>
<dbReference type="InterPro" id="IPR036956">
    <property type="entry name" value="Impact_N_sf"/>
</dbReference>
<dbReference type="STRING" id="1182543.W9WTI0"/>